<feature type="chain" id="PRO_5047514693" evidence="1">
    <location>
        <begin position="16"/>
        <end position="267"/>
    </location>
</feature>
<reference evidence="2 3" key="1">
    <citation type="submission" date="2024-02" db="EMBL/GenBank/DDBJ databases">
        <authorList>
            <person name="Chen Y."/>
            <person name="Shah S."/>
            <person name="Dougan E. K."/>
            <person name="Thang M."/>
            <person name="Chan C."/>
        </authorList>
    </citation>
    <scope>NUCLEOTIDE SEQUENCE [LARGE SCALE GENOMIC DNA]</scope>
</reference>
<feature type="signal peptide" evidence="1">
    <location>
        <begin position="1"/>
        <end position="15"/>
    </location>
</feature>
<keyword evidence="3" id="KW-1185">Reference proteome</keyword>
<organism evidence="2 3">
    <name type="scientific">Durusdinium trenchii</name>
    <dbReference type="NCBI Taxonomy" id="1381693"/>
    <lineage>
        <taxon>Eukaryota</taxon>
        <taxon>Sar</taxon>
        <taxon>Alveolata</taxon>
        <taxon>Dinophyceae</taxon>
        <taxon>Suessiales</taxon>
        <taxon>Symbiodiniaceae</taxon>
        <taxon>Durusdinium</taxon>
    </lineage>
</organism>
<proteinExistence type="predicted"/>
<gene>
    <name evidence="2" type="ORF">CCMP2556_LOCUS154</name>
</gene>
<keyword evidence="1" id="KW-0732">Signal</keyword>
<comment type="caution">
    <text evidence="2">The sequence shown here is derived from an EMBL/GenBank/DDBJ whole genome shotgun (WGS) entry which is preliminary data.</text>
</comment>
<name>A0ABP0H5L2_9DINO</name>
<evidence type="ECO:0000256" key="1">
    <source>
        <dbReference type="SAM" id="SignalP"/>
    </source>
</evidence>
<sequence length="267" mass="27456">MKLALLLASLGCSFAHEYPHYVPACGSCGTAEAAADQAAREHKSLAEQADAASRAAAGEAHALGLSAGYQAQYAGKAAFQVYQKAQMPLASCSYEAAKEAADTAKANGLDIDAQLNAGAVTAALSLASIGQSGQQQADGAFAAAKALTQELLPASKQAAALDTLDGPISFITGVLPTGRWHPGPGSLGTPSSPVNEEPLAPAAAPVEEVVMDINSDVSGTALRERGLPGWAWFFISFAVTWREHLGLFGFSDLILPVILVPMCCMTL</sequence>
<accession>A0ABP0H5L2</accession>
<protein>
    <submittedName>
        <fullName evidence="2">Uncharacterized protein</fullName>
    </submittedName>
</protein>
<evidence type="ECO:0000313" key="3">
    <source>
        <dbReference type="Proteomes" id="UP001642484"/>
    </source>
</evidence>
<dbReference type="Proteomes" id="UP001642484">
    <property type="component" value="Unassembled WGS sequence"/>
</dbReference>
<dbReference type="EMBL" id="CAXAMN010000002">
    <property type="protein sequence ID" value="CAK8985513.1"/>
    <property type="molecule type" value="Genomic_DNA"/>
</dbReference>
<evidence type="ECO:0000313" key="2">
    <source>
        <dbReference type="EMBL" id="CAK8985513.1"/>
    </source>
</evidence>